<reference evidence="1" key="1">
    <citation type="submission" date="2022-07" db="EMBL/GenBank/DDBJ databases">
        <title>Phylogenomic reconstructions and comparative analyses of Kickxellomycotina fungi.</title>
        <authorList>
            <person name="Reynolds N.K."/>
            <person name="Stajich J.E."/>
            <person name="Barry K."/>
            <person name="Grigoriev I.V."/>
            <person name="Crous P."/>
            <person name="Smith M.E."/>
        </authorList>
    </citation>
    <scope>NUCLEOTIDE SEQUENCE</scope>
    <source>
        <strain evidence="1">NBRC 105414</strain>
    </source>
</reference>
<gene>
    <name evidence="1" type="ORF">H4R18_004917</name>
</gene>
<comment type="caution">
    <text evidence="1">The sequence shown here is derived from an EMBL/GenBank/DDBJ whole genome shotgun (WGS) entry which is preliminary data.</text>
</comment>
<keyword evidence="2" id="KW-1185">Reference proteome</keyword>
<feature type="non-terminal residue" evidence="1">
    <location>
        <position position="1"/>
    </location>
</feature>
<proteinExistence type="predicted"/>
<protein>
    <submittedName>
        <fullName evidence="1">Uncharacterized protein</fullName>
    </submittedName>
</protein>
<sequence>EVKRKISMIPAVACGFIHTYYASRTISMRYFNDKAAEAAIAASTNLVVGSCIINPARPIEATETVQKIWVRFRVIKSRVELAKRLAQPLARYGRILDVRLGLDNGHLINEGVVIIDRAGNSKGIIPRVLGKGSTKLRLSSMVPGQVGRA</sequence>
<evidence type="ECO:0000313" key="2">
    <source>
        <dbReference type="Proteomes" id="UP001140217"/>
    </source>
</evidence>
<organism evidence="1 2">
    <name type="scientific">Coemansia javaensis</name>
    <dbReference type="NCBI Taxonomy" id="2761396"/>
    <lineage>
        <taxon>Eukaryota</taxon>
        <taxon>Fungi</taxon>
        <taxon>Fungi incertae sedis</taxon>
        <taxon>Zoopagomycota</taxon>
        <taxon>Kickxellomycotina</taxon>
        <taxon>Kickxellomycetes</taxon>
        <taxon>Kickxellales</taxon>
        <taxon>Kickxellaceae</taxon>
        <taxon>Coemansia</taxon>
    </lineage>
</organism>
<dbReference type="Proteomes" id="UP001140217">
    <property type="component" value="Unassembled WGS sequence"/>
</dbReference>
<dbReference type="EMBL" id="JANBUL010000262">
    <property type="protein sequence ID" value="KAJ2777877.1"/>
    <property type="molecule type" value="Genomic_DNA"/>
</dbReference>
<dbReference type="AlphaFoldDB" id="A0A9W8HAT9"/>
<accession>A0A9W8HAT9</accession>
<evidence type="ECO:0000313" key="1">
    <source>
        <dbReference type="EMBL" id="KAJ2777877.1"/>
    </source>
</evidence>
<name>A0A9W8HAT9_9FUNG</name>